<evidence type="ECO:0000313" key="2">
    <source>
        <dbReference type="Proteomes" id="UP000652761"/>
    </source>
</evidence>
<dbReference type="AlphaFoldDB" id="A0A843WF35"/>
<protein>
    <submittedName>
        <fullName evidence="1">Uncharacterized protein</fullName>
    </submittedName>
</protein>
<proteinExistence type="predicted"/>
<accession>A0A843WF35</accession>
<keyword evidence="2" id="KW-1185">Reference proteome</keyword>
<comment type="caution">
    <text evidence="1">The sequence shown here is derived from an EMBL/GenBank/DDBJ whole genome shotgun (WGS) entry which is preliminary data.</text>
</comment>
<dbReference type="Proteomes" id="UP000652761">
    <property type="component" value="Unassembled WGS sequence"/>
</dbReference>
<name>A0A843WF35_COLES</name>
<reference evidence="1" key="1">
    <citation type="submission" date="2017-07" db="EMBL/GenBank/DDBJ databases">
        <title>Taro Niue Genome Assembly and Annotation.</title>
        <authorList>
            <person name="Atibalentja N."/>
            <person name="Keating K."/>
            <person name="Fields C.J."/>
        </authorList>
    </citation>
    <scope>NUCLEOTIDE SEQUENCE</scope>
    <source>
        <strain evidence="1">Niue_2</strain>
        <tissue evidence="1">Leaf</tissue>
    </source>
</reference>
<dbReference type="EMBL" id="NMUH01003533">
    <property type="protein sequence ID" value="MQM06067.1"/>
    <property type="molecule type" value="Genomic_DNA"/>
</dbReference>
<gene>
    <name evidence="1" type="ORF">Taro_038886</name>
</gene>
<evidence type="ECO:0000313" key="1">
    <source>
        <dbReference type="EMBL" id="MQM06067.1"/>
    </source>
</evidence>
<organism evidence="1 2">
    <name type="scientific">Colocasia esculenta</name>
    <name type="common">Wild taro</name>
    <name type="synonym">Arum esculentum</name>
    <dbReference type="NCBI Taxonomy" id="4460"/>
    <lineage>
        <taxon>Eukaryota</taxon>
        <taxon>Viridiplantae</taxon>
        <taxon>Streptophyta</taxon>
        <taxon>Embryophyta</taxon>
        <taxon>Tracheophyta</taxon>
        <taxon>Spermatophyta</taxon>
        <taxon>Magnoliopsida</taxon>
        <taxon>Liliopsida</taxon>
        <taxon>Araceae</taxon>
        <taxon>Aroideae</taxon>
        <taxon>Colocasieae</taxon>
        <taxon>Colocasia</taxon>
    </lineage>
</organism>
<sequence>MLQRWLAGARGKTLVHEVGLDRAENNRSGGDSREKASKGSARIEVWQDFFHASELATVDAVVYFTLDIKLCYRLRPG</sequence>